<dbReference type="InterPro" id="IPR005863">
    <property type="entry name" value="UDP-N-AcMur_synth"/>
</dbReference>
<evidence type="ECO:0000256" key="6">
    <source>
        <dbReference type="RuleBase" id="RU004136"/>
    </source>
</evidence>
<proteinExistence type="predicted"/>
<comment type="pathway">
    <text evidence="6">Cell wall biogenesis; peptidoglycan biosynthesis.</text>
</comment>
<dbReference type="EC" id="6.3.2.10" evidence="6"/>
<dbReference type="InterPro" id="IPR051046">
    <property type="entry name" value="MurCDEF_CellWall_CoF430Synth"/>
</dbReference>
<dbReference type="GO" id="GO:0047480">
    <property type="term" value="F:UDP-N-acetylmuramoyl-tripeptide-D-alanyl-D-alanine ligase activity"/>
    <property type="evidence" value="ECO:0007669"/>
    <property type="project" value="UniProtKB-EC"/>
</dbReference>
<evidence type="ECO:0000256" key="1">
    <source>
        <dbReference type="ARBA" id="ARBA00022598"/>
    </source>
</evidence>
<keyword evidence="10" id="KW-1185">Reference proteome</keyword>
<evidence type="ECO:0000313" key="10">
    <source>
        <dbReference type="Proteomes" id="UP001595843"/>
    </source>
</evidence>
<dbReference type="NCBIfam" id="TIGR01143">
    <property type="entry name" value="murF"/>
    <property type="match status" value="1"/>
</dbReference>
<dbReference type="InterPro" id="IPR013221">
    <property type="entry name" value="Mur_ligase_cen"/>
</dbReference>
<dbReference type="InterPro" id="IPR036615">
    <property type="entry name" value="Mur_ligase_C_dom_sf"/>
</dbReference>
<dbReference type="Pfam" id="PF08245">
    <property type="entry name" value="Mur_ligase_M"/>
    <property type="match status" value="1"/>
</dbReference>
<comment type="catalytic activity">
    <reaction evidence="6">
        <text>D-alanyl-D-alanine + UDP-N-acetyl-alpha-D-muramoyl-L-alanyl-gamma-D-glutamyl-meso-2,6-diaminopimelate + ATP = UDP-N-acetyl-alpha-D-muramoyl-L-alanyl-gamma-D-glutamyl-meso-2,6-diaminopimeloyl-D-alanyl-D-alanine + ADP + phosphate + H(+)</text>
        <dbReference type="Rhea" id="RHEA:28374"/>
        <dbReference type="ChEBI" id="CHEBI:15378"/>
        <dbReference type="ChEBI" id="CHEBI:30616"/>
        <dbReference type="ChEBI" id="CHEBI:43474"/>
        <dbReference type="ChEBI" id="CHEBI:57822"/>
        <dbReference type="ChEBI" id="CHEBI:61386"/>
        <dbReference type="ChEBI" id="CHEBI:83905"/>
        <dbReference type="ChEBI" id="CHEBI:456216"/>
        <dbReference type="EC" id="6.3.2.10"/>
    </reaction>
</comment>
<dbReference type="PANTHER" id="PTHR43024">
    <property type="entry name" value="UDP-N-ACETYLMURAMOYL-TRIPEPTIDE--D-ALANYL-D-ALANINE LIGASE"/>
    <property type="match status" value="1"/>
</dbReference>
<keyword evidence="4" id="KW-0067">ATP-binding</keyword>
<dbReference type="Pfam" id="PF02875">
    <property type="entry name" value="Mur_ligase_C"/>
    <property type="match status" value="1"/>
</dbReference>
<evidence type="ECO:0000313" key="9">
    <source>
        <dbReference type="EMBL" id="MFC4077967.1"/>
    </source>
</evidence>
<dbReference type="Proteomes" id="UP001595843">
    <property type="component" value="Unassembled WGS sequence"/>
</dbReference>
<sequence length="450" mass="49924">MARITGGTLVRGEPERVLQSVNPGYWQSICHNQLFLVNRLVSWNKQMEALKNNPPAAIILPNELPLPPLPTRVAVIRVPRASSAVWRLALWNWKQMKVPVIGITGSTGKSTTTTMVDAILKQTHRVVRTHGNLNTFFYLPTYLLRLSPADDILLLEMGMSSLHNIARQCQVVRPHVGVVTNVGEAHVGSLGGLDQVVRAKQEMIDGVRPGGILFLNADCSRSQQLSTRHFQGTICKFGIDQPADIQGEELQYTKEGMRFYARVEGRRLPFRIPLFGEHNVSNALAAIGVVRSLGVPFPAIQRGLARMRPLHMRFQVIQGRQRRTLINDAWNASPSAMQEGLSVLKKIAGNQPAIAVLGDMHELGQYSRFAHTQIGKQAASLNLDGLITFGSQAKAIASAAIANGLDSRQVTHFTNRRALIRFLSQAPENAILYFKASRKLHFERIVQRLT</sequence>
<protein>
    <recommendedName>
        <fullName evidence="6">UDP-N-acetylmuramoyl-tripeptide--D-alanyl-D-alanine ligase</fullName>
        <ecNumber evidence="6">6.3.2.10</ecNumber>
    </recommendedName>
</protein>
<dbReference type="SUPFAM" id="SSF53244">
    <property type="entry name" value="MurD-like peptide ligases, peptide-binding domain"/>
    <property type="match status" value="1"/>
</dbReference>
<evidence type="ECO:0000256" key="2">
    <source>
        <dbReference type="ARBA" id="ARBA00022618"/>
    </source>
</evidence>
<keyword evidence="6" id="KW-0573">Peptidoglycan synthesis</keyword>
<reference evidence="10" key="1">
    <citation type="journal article" date="2019" name="Int. J. Syst. Evol. Microbiol.">
        <title>The Global Catalogue of Microorganisms (GCM) 10K type strain sequencing project: providing services to taxonomists for standard genome sequencing and annotation.</title>
        <authorList>
            <consortium name="The Broad Institute Genomics Platform"/>
            <consortium name="The Broad Institute Genome Sequencing Center for Infectious Disease"/>
            <person name="Wu L."/>
            <person name="Ma J."/>
        </authorList>
    </citation>
    <scope>NUCLEOTIDE SEQUENCE [LARGE SCALE GENOMIC DNA]</scope>
    <source>
        <strain evidence="10">IBRC-M 10813</strain>
    </source>
</reference>
<comment type="caution">
    <text evidence="9">The sequence shown here is derived from an EMBL/GenBank/DDBJ whole genome shotgun (WGS) entry which is preliminary data.</text>
</comment>
<dbReference type="Gene3D" id="3.90.190.20">
    <property type="entry name" value="Mur ligase, C-terminal domain"/>
    <property type="match status" value="1"/>
</dbReference>
<comment type="subcellular location">
    <subcellularLocation>
        <location evidence="6">Cytoplasm</location>
    </subcellularLocation>
</comment>
<keyword evidence="2 6" id="KW-0132">Cell division</keyword>
<organism evidence="9 10">
    <name type="scientific">Salinithrix halophila</name>
    <dbReference type="NCBI Taxonomy" id="1485204"/>
    <lineage>
        <taxon>Bacteria</taxon>
        <taxon>Bacillati</taxon>
        <taxon>Bacillota</taxon>
        <taxon>Bacilli</taxon>
        <taxon>Bacillales</taxon>
        <taxon>Thermoactinomycetaceae</taxon>
        <taxon>Salinithrix</taxon>
    </lineage>
</organism>
<keyword evidence="6" id="KW-0133">Cell shape</keyword>
<gene>
    <name evidence="9" type="primary">murF</name>
    <name evidence="9" type="ORF">ACFOUO_14285</name>
</gene>
<feature type="domain" description="Mur ligase central" evidence="8">
    <location>
        <begin position="103"/>
        <end position="290"/>
    </location>
</feature>
<feature type="domain" description="Mur ligase C-terminal" evidence="7">
    <location>
        <begin position="312"/>
        <end position="438"/>
    </location>
</feature>
<evidence type="ECO:0000259" key="8">
    <source>
        <dbReference type="Pfam" id="PF08245"/>
    </source>
</evidence>
<evidence type="ECO:0000256" key="3">
    <source>
        <dbReference type="ARBA" id="ARBA00022741"/>
    </source>
</evidence>
<keyword evidence="1 9" id="KW-0436">Ligase</keyword>
<evidence type="ECO:0000256" key="5">
    <source>
        <dbReference type="ARBA" id="ARBA00023306"/>
    </source>
</evidence>
<keyword evidence="3" id="KW-0547">Nucleotide-binding</keyword>
<accession>A0ABV8JMH9</accession>
<dbReference type="Gene3D" id="3.40.1190.10">
    <property type="entry name" value="Mur-like, catalytic domain"/>
    <property type="match status" value="1"/>
</dbReference>
<dbReference type="InterPro" id="IPR036565">
    <property type="entry name" value="Mur-like_cat_sf"/>
</dbReference>
<name>A0ABV8JMH9_9BACL</name>
<dbReference type="InterPro" id="IPR004101">
    <property type="entry name" value="Mur_ligase_C"/>
</dbReference>
<keyword evidence="6" id="KW-0961">Cell wall biogenesis/degradation</keyword>
<evidence type="ECO:0000259" key="7">
    <source>
        <dbReference type="Pfam" id="PF02875"/>
    </source>
</evidence>
<dbReference type="EMBL" id="JBHSAP010000018">
    <property type="protein sequence ID" value="MFC4077967.1"/>
    <property type="molecule type" value="Genomic_DNA"/>
</dbReference>
<dbReference type="PANTHER" id="PTHR43024:SF1">
    <property type="entry name" value="UDP-N-ACETYLMURAMOYL-TRIPEPTIDE--D-ALANYL-D-ALANINE LIGASE"/>
    <property type="match status" value="1"/>
</dbReference>
<comment type="function">
    <text evidence="6">Involved in cell wall formation. Catalyzes the final step in the synthesis of UDP-N-acetylmuramoyl-pentapeptide, the precursor of murein.</text>
</comment>
<evidence type="ECO:0000256" key="4">
    <source>
        <dbReference type="ARBA" id="ARBA00022840"/>
    </source>
</evidence>
<keyword evidence="5 6" id="KW-0131">Cell cycle</keyword>
<dbReference type="SUPFAM" id="SSF53623">
    <property type="entry name" value="MurD-like peptide ligases, catalytic domain"/>
    <property type="match status" value="1"/>
</dbReference>